<protein>
    <submittedName>
        <fullName evidence="1">Uncharacterized protein</fullName>
    </submittedName>
</protein>
<dbReference type="AlphaFoldDB" id="X1F4J6"/>
<comment type="caution">
    <text evidence="1">The sequence shown here is derived from an EMBL/GenBank/DDBJ whole genome shotgun (WGS) entry which is preliminary data.</text>
</comment>
<evidence type="ECO:0000313" key="1">
    <source>
        <dbReference type="EMBL" id="GAH39872.1"/>
    </source>
</evidence>
<dbReference type="EMBL" id="BARU01012331">
    <property type="protein sequence ID" value="GAH39872.1"/>
    <property type="molecule type" value="Genomic_DNA"/>
</dbReference>
<sequence>CLILAKMKTYRYIPKTENKSAYFRNCSGEYQRNVKYQLEK</sequence>
<gene>
    <name evidence="1" type="ORF">S03H2_22789</name>
</gene>
<feature type="non-terminal residue" evidence="1">
    <location>
        <position position="1"/>
    </location>
</feature>
<reference evidence="1" key="1">
    <citation type="journal article" date="2014" name="Front. Microbiol.">
        <title>High frequency of phylogenetically diverse reductive dehalogenase-homologous genes in deep subseafloor sedimentary metagenomes.</title>
        <authorList>
            <person name="Kawai M."/>
            <person name="Futagami T."/>
            <person name="Toyoda A."/>
            <person name="Takaki Y."/>
            <person name="Nishi S."/>
            <person name="Hori S."/>
            <person name="Arai W."/>
            <person name="Tsubouchi T."/>
            <person name="Morono Y."/>
            <person name="Uchiyama I."/>
            <person name="Ito T."/>
            <person name="Fujiyama A."/>
            <person name="Inagaki F."/>
            <person name="Takami H."/>
        </authorList>
    </citation>
    <scope>NUCLEOTIDE SEQUENCE</scope>
    <source>
        <strain evidence="1">Expedition CK06-06</strain>
    </source>
</reference>
<accession>X1F4J6</accession>
<organism evidence="1">
    <name type="scientific">marine sediment metagenome</name>
    <dbReference type="NCBI Taxonomy" id="412755"/>
    <lineage>
        <taxon>unclassified sequences</taxon>
        <taxon>metagenomes</taxon>
        <taxon>ecological metagenomes</taxon>
    </lineage>
</organism>
<name>X1F4J6_9ZZZZ</name>
<proteinExistence type="predicted"/>